<evidence type="ECO:0000313" key="2">
    <source>
        <dbReference type="EMBL" id="MFD2200778.1"/>
    </source>
</evidence>
<gene>
    <name evidence="2" type="ORF">ACFSKV_04320</name>
</gene>
<dbReference type="Proteomes" id="UP001597414">
    <property type="component" value="Unassembled WGS sequence"/>
</dbReference>
<dbReference type="InterPro" id="IPR000595">
    <property type="entry name" value="cNMP-bd_dom"/>
</dbReference>
<dbReference type="Pfam" id="PF00027">
    <property type="entry name" value="cNMP_binding"/>
    <property type="match status" value="1"/>
</dbReference>
<dbReference type="RefSeq" id="WP_380800633.1">
    <property type="nucleotide sequence ID" value="NZ_JBHUIV010000010.1"/>
</dbReference>
<protein>
    <submittedName>
        <fullName evidence="2">Crp/Fnr family transcriptional regulator</fullName>
    </submittedName>
</protein>
<dbReference type="PROSITE" id="PS50042">
    <property type="entry name" value="CNMP_BINDING_3"/>
    <property type="match status" value="1"/>
</dbReference>
<dbReference type="EMBL" id="JBHUIV010000010">
    <property type="protein sequence ID" value="MFD2200778.1"/>
    <property type="molecule type" value="Genomic_DNA"/>
</dbReference>
<dbReference type="Gene3D" id="2.60.120.10">
    <property type="entry name" value="Jelly Rolls"/>
    <property type="match status" value="1"/>
</dbReference>
<dbReference type="SUPFAM" id="SSF51206">
    <property type="entry name" value="cAMP-binding domain-like"/>
    <property type="match status" value="1"/>
</dbReference>
<dbReference type="CDD" id="cd00038">
    <property type="entry name" value="CAP_ED"/>
    <property type="match status" value="1"/>
</dbReference>
<feature type="domain" description="Cyclic nucleotide-binding" evidence="1">
    <location>
        <begin position="11"/>
        <end position="115"/>
    </location>
</feature>
<dbReference type="InterPro" id="IPR018490">
    <property type="entry name" value="cNMP-bd_dom_sf"/>
</dbReference>
<sequence length="190" mass="22432">MHPLLQSYFQERTSISMEELDSISPYFMEKNCKKNEYLLREGEVCKYNYFVVSGCLRLFSVNKQGIENTRYFAFEGKFGTSFTSLITKEPSFEYIQCLENSKVLYIQRDDFYFLVETVPAVNKIYRNIMESAYITTQKRIYDLQGSDSLDRINWLLKNYPQILNRLSNKIVASYLGITPYTLSRLKARLK</sequence>
<dbReference type="InterPro" id="IPR014710">
    <property type="entry name" value="RmlC-like_jellyroll"/>
</dbReference>
<keyword evidence="3" id="KW-1185">Reference proteome</keyword>
<proteinExistence type="predicted"/>
<accession>A0ABW5B762</accession>
<reference evidence="3" key="1">
    <citation type="journal article" date="2019" name="Int. J. Syst. Evol. Microbiol.">
        <title>The Global Catalogue of Microorganisms (GCM) 10K type strain sequencing project: providing services to taxonomists for standard genome sequencing and annotation.</title>
        <authorList>
            <consortium name="The Broad Institute Genomics Platform"/>
            <consortium name="The Broad Institute Genome Sequencing Center for Infectious Disease"/>
            <person name="Wu L."/>
            <person name="Ma J."/>
        </authorList>
    </citation>
    <scope>NUCLEOTIDE SEQUENCE [LARGE SCALE GENOMIC DNA]</scope>
    <source>
        <strain evidence="3">KCTC 19812</strain>
    </source>
</reference>
<organism evidence="2 3">
    <name type="scientific">Shivajiella indica</name>
    <dbReference type="NCBI Taxonomy" id="872115"/>
    <lineage>
        <taxon>Bacteria</taxon>
        <taxon>Pseudomonadati</taxon>
        <taxon>Bacteroidota</taxon>
        <taxon>Cytophagia</taxon>
        <taxon>Cytophagales</taxon>
        <taxon>Cyclobacteriaceae</taxon>
        <taxon>Shivajiella</taxon>
    </lineage>
</organism>
<evidence type="ECO:0000259" key="1">
    <source>
        <dbReference type="PROSITE" id="PS50042"/>
    </source>
</evidence>
<name>A0ABW5B762_9BACT</name>
<evidence type="ECO:0000313" key="3">
    <source>
        <dbReference type="Proteomes" id="UP001597414"/>
    </source>
</evidence>
<comment type="caution">
    <text evidence="2">The sequence shown here is derived from an EMBL/GenBank/DDBJ whole genome shotgun (WGS) entry which is preliminary data.</text>
</comment>